<evidence type="ECO:0000313" key="2">
    <source>
        <dbReference type="Proteomes" id="UP001652641"/>
    </source>
</evidence>
<protein>
    <submittedName>
        <fullName evidence="3">Leucine-rich colipase-like protein 1</fullName>
    </submittedName>
</protein>
<feature type="region of interest" description="Disordered" evidence="1">
    <location>
        <begin position="1"/>
        <end position="41"/>
    </location>
</feature>
<reference evidence="3" key="1">
    <citation type="submission" date="2025-08" db="UniProtKB">
        <authorList>
            <consortium name="RefSeq"/>
        </authorList>
    </citation>
    <scope>IDENTIFICATION</scope>
    <source>
        <tissue evidence="3">Cell line</tissue>
    </source>
</reference>
<organism evidence="2 3">
    <name type="scientific">Vulpes vulpes</name>
    <name type="common">Red fox</name>
    <dbReference type="NCBI Taxonomy" id="9627"/>
    <lineage>
        <taxon>Eukaryota</taxon>
        <taxon>Metazoa</taxon>
        <taxon>Chordata</taxon>
        <taxon>Craniata</taxon>
        <taxon>Vertebrata</taxon>
        <taxon>Euteleostomi</taxon>
        <taxon>Mammalia</taxon>
        <taxon>Eutheria</taxon>
        <taxon>Laurasiatheria</taxon>
        <taxon>Carnivora</taxon>
        <taxon>Caniformia</taxon>
        <taxon>Canidae</taxon>
        <taxon>Vulpes</taxon>
    </lineage>
</organism>
<evidence type="ECO:0000256" key="1">
    <source>
        <dbReference type="SAM" id="MobiDB-lite"/>
    </source>
</evidence>
<accession>A0ABM4XTI1</accession>
<proteinExistence type="predicted"/>
<keyword evidence="2" id="KW-1185">Reference proteome</keyword>
<dbReference type="PANTHER" id="PTHR10041">
    <property type="entry name" value="COLIPASE"/>
    <property type="match status" value="1"/>
</dbReference>
<sequence length="257" mass="27621">MARDSARGGRRRAPCGLGARAGEPHGTAPGRGLARPAPPPGRVRAGLGARGVYLAGAGQMDALSPLNPDPTQTLASTIYPVSVSLPVALGPPGGKYSRKLEGTQREGDSVLTLSRPGGKLGLYITWCSALQGIGEACEGHSECQSHCCVTNSLNPRTFCTSRTIFLKCLSWQKPNGHTCSEHSECQSNCCVTTNDNMMTFCKPKTIFLQCIPWRKPNGHDCTDHTECRSQCCIMPNEVSRHRCIPRSGLLAQCLPMW</sequence>
<dbReference type="PANTHER" id="PTHR10041:SF5">
    <property type="entry name" value="LEUCINE-RICH COLIPASE-LIKE PROTEIN 1"/>
    <property type="match status" value="1"/>
</dbReference>
<evidence type="ECO:0000313" key="3">
    <source>
        <dbReference type="RefSeq" id="XP_072581348.1"/>
    </source>
</evidence>
<dbReference type="InterPro" id="IPR001981">
    <property type="entry name" value="Colipase"/>
</dbReference>
<dbReference type="Proteomes" id="UP001652641">
    <property type="component" value="Chromosome 10"/>
</dbReference>
<dbReference type="RefSeq" id="XP_072581348.1">
    <property type="nucleotide sequence ID" value="XM_072725247.1"/>
</dbReference>
<dbReference type="GeneID" id="112911611"/>
<gene>
    <name evidence="3" type="primary">LRCOL1</name>
</gene>
<dbReference type="Pfam" id="PF15083">
    <property type="entry name" value="Colipase-like"/>
    <property type="match status" value="1"/>
</dbReference>
<name>A0ABM4XTI1_VULVU</name>